<dbReference type="RefSeq" id="WP_375062219.1">
    <property type="nucleotide sequence ID" value="NZ_JBHGBT010000005.1"/>
</dbReference>
<dbReference type="EMBL" id="JBHGBT010000005">
    <property type="protein sequence ID" value="MFB4194190.1"/>
    <property type="molecule type" value="Genomic_DNA"/>
</dbReference>
<feature type="domain" description="NADPH-dependent reductive aminase-like C-terminal" evidence="1">
    <location>
        <begin position="1"/>
        <end position="34"/>
    </location>
</feature>
<evidence type="ECO:0000259" key="1">
    <source>
        <dbReference type="Pfam" id="PF21761"/>
    </source>
</evidence>
<comment type="caution">
    <text evidence="2">The sequence shown here is derived from an EMBL/GenBank/DDBJ whole genome shotgun (WGS) entry which is preliminary data.</text>
</comment>
<dbReference type="InterPro" id="IPR013328">
    <property type="entry name" value="6PGD_dom2"/>
</dbReference>
<protein>
    <recommendedName>
        <fullName evidence="1">NADPH-dependent reductive aminase-like C-terminal domain-containing protein</fullName>
    </recommendedName>
</protein>
<accession>A0ABV4ZJ95</accession>
<gene>
    <name evidence="2" type="ORF">ACE11A_07470</name>
</gene>
<dbReference type="InterPro" id="IPR048666">
    <property type="entry name" value="RedAm-like_C"/>
</dbReference>
<dbReference type="Gene3D" id="1.10.1040.10">
    <property type="entry name" value="N-(1-d-carboxylethyl)-l-norvaline Dehydrogenase, domain 2"/>
    <property type="match status" value="1"/>
</dbReference>
<dbReference type="Proteomes" id="UP001577267">
    <property type="component" value="Unassembled WGS sequence"/>
</dbReference>
<name>A0ABV4ZJ95_9ACTN</name>
<proteinExistence type="predicted"/>
<reference evidence="2 3" key="1">
    <citation type="submission" date="2024-09" db="EMBL/GenBank/DDBJ databases">
        <title>Draft genome sequence of multifaceted antimicrobials producing Streptomyces sp. strain FH1.</title>
        <authorList>
            <person name="Hassan F."/>
            <person name="Ali H."/>
            <person name="Hassan N."/>
            <person name="Nawaz A."/>
        </authorList>
    </citation>
    <scope>NUCLEOTIDE SEQUENCE [LARGE SCALE GENOMIC DNA]</scope>
    <source>
        <strain evidence="2 3">FH1</strain>
    </source>
</reference>
<organism evidence="2 3">
    <name type="scientific">Streptomyces carpaticus</name>
    <dbReference type="NCBI Taxonomy" id="285558"/>
    <lineage>
        <taxon>Bacteria</taxon>
        <taxon>Bacillati</taxon>
        <taxon>Actinomycetota</taxon>
        <taxon>Actinomycetes</taxon>
        <taxon>Kitasatosporales</taxon>
        <taxon>Streptomycetaceae</taxon>
        <taxon>Streptomyces</taxon>
    </lineage>
</organism>
<keyword evidence="3" id="KW-1185">Reference proteome</keyword>
<dbReference type="Pfam" id="PF21761">
    <property type="entry name" value="RedAm-like_C"/>
    <property type="match status" value="1"/>
</dbReference>
<evidence type="ECO:0000313" key="2">
    <source>
        <dbReference type="EMBL" id="MFB4194190.1"/>
    </source>
</evidence>
<sequence>MDTTLPATVAGLFERGMAAGYGADSFSRVMELIRAR</sequence>
<evidence type="ECO:0000313" key="3">
    <source>
        <dbReference type="Proteomes" id="UP001577267"/>
    </source>
</evidence>